<organism evidence="3 4">
    <name type="scientific">Deferribacter autotrophicus</name>
    <dbReference type="NCBI Taxonomy" id="500465"/>
    <lineage>
        <taxon>Bacteria</taxon>
        <taxon>Pseudomonadati</taxon>
        <taxon>Deferribacterota</taxon>
        <taxon>Deferribacteres</taxon>
        <taxon>Deferribacterales</taxon>
        <taxon>Deferribacteraceae</taxon>
        <taxon>Deferribacter</taxon>
    </lineage>
</organism>
<feature type="transmembrane region" description="Helical" evidence="1">
    <location>
        <begin position="260"/>
        <end position="279"/>
    </location>
</feature>
<dbReference type="Pfam" id="PF00892">
    <property type="entry name" value="EamA"/>
    <property type="match status" value="2"/>
</dbReference>
<evidence type="ECO:0000259" key="2">
    <source>
        <dbReference type="Pfam" id="PF00892"/>
    </source>
</evidence>
<dbReference type="InterPro" id="IPR037185">
    <property type="entry name" value="EmrE-like"/>
</dbReference>
<reference evidence="3 4" key="1">
    <citation type="submission" date="2019-06" db="EMBL/GenBank/DDBJ databases">
        <title>Genomic insights into carbon and energy metabolism of Deferribacter autotrophicus revealed new metabolic traits in the phylum Deferribacteres.</title>
        <authorList>
            <person name="Slobodkin A.I."/>
            <person name="Slobodkina G.B."/>
            <person name="Allioux M."/>
            <person name="Alain K."/>
            <person name="Jebbar M."/>
            <person name="Shadrin V."/>
            <person name="Kublanov I.V."/>
            <person name="Toshchakov S.V."/>
            <person name="Bonch-Osmolovskaya E.A."/>
        </authorList>
    </citation>
    <scope>NUCLEOTIDE SEQUENCE [LARGE SCALE GENOMIC DNA]</scope>
    <source>
        <strain evidence="3 4">SL50</strain>
    </source>
</reference>
<evidence type="ECO:0000313" key="3">
    <source>
        <dbReference type="EMBL" id="KAA0257966.1"/>
    </source>
</evidence>
<keyword evidence="4" id="KW-1185">Reference proteome</keyword>
<accession>A0A5A8F376</accession>
<name>A0A5A8F376_9BACT</name>
<feature type="transmembrane region" description="Helical" evidence="1">
    <location>
        <begin position="6"/>
        <end position="21"/>
    </location>
</feature>
<comment type="caution">
    <text evidence="3">The sequence shown here is derived from an EMBL/GenBank/DDBJ whole genome shotgun (WGS) entry which is preliminary data.</text>
</comment>
<protein>
    <submittedName>
        <fullName evidence="3">EamA family transporter</fullName>
    </submittedName>
</protein>
<feature type="transmembrane region" description="Helical" evidence="1">
    <location>
        <begin position="206"/>
        <end position="226"/>
    </location>
</feature>
<dbReference type="GO" id="GO:0016020">
    <property type="term" value="C:membrane"/>
    <property type="evidence" value="ECO:0007669"/>
    <property type="project" value="InterPro"/>
</dbReference>
<feature type="domain" description="EamA" evidence="2">
    <location>
        <begin position="143"/>
        <end position="276"/>
    </location>
</feature>
<feature type="transmembrane region" description="Helical" evidence="1">
    <location>
        <begin position="33"/>
        <end position="53"/>
    </location>
</feature>
<feature type="transmembrane region" description="Helical" evidence="1">
    <location>
        <begin position="232"/>
        <end position="253"/>
    </location>
</feature>
<dbReference type="Proteomes" id="UP000322876">
    <property type="component" value="Unassembled WGS sequence"/>
</dbReference>
<feature type="domain" description="EamA" evidence="2">
    <location>
        <begin position="1"/>
        <end position="131"/>
    </location>
</feature>
<feature type="transmembrane region" description="Helical" evidence="1">
    <location>
        <begin position="90"/>
        <end position="109"/>
    </location>
</feature>
<feature type="transmembrane region" description="Helical" evidence="1">
    <location>
        <begin position="115"/>
        <end position="132"/>
    </location>
</feature>
<dbReference type="Gene3D" id="1.10.3730.20">
    <property type="match status" value="2"/>
</dbReference>
<dbReference type="PANTHER" id="PTHR22911">
    <property type="entry name" value="ACYL-MALONYL CONDENSING ENZYME-RELATED"/>
    <property type="match status" value="1"/>
</dbReference>
<evidence type="ECO:0000256" key="1">
    <source>
        <dbReference type="SAM" id="Phobius"/>
    </source>
</evidence>
<sequence>MFGYTLVLVSALFHSLWNILLKKSDNKYFYNFYMHLANFIIFSFAYVIFFRRYLYLDKITIFVAFIASTFFTFYHLFLSTAYNYDDISKLYPVTTVSPLFVTLWAVLFLKEKIDIVSFIGIIFIIFGVVIIGNIKNIKISRNKGIIYALLAAFAYSLGAIIDKLGVSSGNFILYVYTLTFFMTLYMFIFNRNYVKGNSADYFKKNVWKIFLGGGVLFFSFLTYRYGLKMVNVSYATALRQVNTIFGIFWGYVFFKEKITIYKIIGTVFIGAGVSILKFYV</sequence>
<proteinExistence type="predicted"/>
<feature type="transmembrane region" description="Helical" evidence="1">
    <location>
        <begin position="59"/>
        <end position="78"/>
    </location>
</feature>
<dbReference type="AlphaFoldDB" id="A0A5A8F376"/>
<dbReference type="SUPFAM" id="SSF103481">
    <property type="entry name" value="Multidrug resistance efflux transporter EmrE"/>
    <property type="match status" value="2"/>
</dbReference>
<feature type="transmembrane region" description="Helical" evidence="1">
    <location>
        <begin position="173"/>
        <end position="194"/>
    </location>
</feature>
<dbReference type="OrthoDB" id="9783707at2"/>
<keyword evidence="1" id="KW-0472">Membrane</keyword>
<feature type="transmembrane region" description="Helical" evidence="1">
    <location>
        <begin position="144"/>
        <end position="161"/>
    </location>
</feature>
<keyword evidence="1" id="KW-1133">Transmembrane helix</keyword>
<gene>
    <name evidence="3" type="ORF">FHQ18_06120</name>
</gene>
<evidence type="ECO:0000313" key="4">
    <source>
        <dbReference type="Proteomes" id="UP000322876"/>
    </source>
</evidence>
<dbReference type="EMBL" id="VFJB01000005">
    <property type="protein sequence ID" value="KAA0257966.1"/>
    <property type="molecule type" value="Genomic_DNA"/>
</dbReference>
<dbReference type="RefSeq" id="WP_149266287.1">
    <property type="nucleotide sequence ID" value="NZ_VFJB01000005.1"/>
</dbReference>
<dbReference type="InterPro" id="IPR000620">
    <property type="entry name" value="EamA_dom"/>
</dbReference>
<dbReference type="PANTHER" id="PTHR22911:SF137">
    <property type="entry name" value="SOLUTE CARRIER FAMILY 35 MEMBER G2-RELATED"/>
    <property type="match status" value="1"/>
</dbReference>
<keyword evidence="1" id="KW-0812">Transmembrane</keyword>